<dbReference type="CDD" id="cd02037">
    <property type="entry name" value="Mrp_NBP35"/>
    <property type="match status" value="1"/>
</dbReference>
<dbReference type="GO" id="GO:0051539">
    <property type="term" value="F:4 iron, 4 sulfur cluster binding"/>
    <property type="evidence" value="ECO:0007669"/>
    <property type="project" value="TreeGrafter"/>
</dbReference>
<keyword evidence="8" id="KW-0378">Hydrolase</keyword>
<comment type="similarity">
    <text evidence="2">In the C-terminal section; belongs to the Mrp/NBP35 ATP-binding proteins family.</text>
</comment>
<evidence type="ECO:0000256" key="1">
    <source>
        <dbReference type="ARBA" id="ARBA00007352"/>
    </source>
</evidence>
<evidence type="ECO:0000256" key="7">
    <source>
        <dbReference type="ARBA" id="ARBA00023014"/>
    </source>
</evidence>
<keyword evidence="7 8" id="KW-0411">Iron-sulfur</keyword>
<evidence type="ECO:0000313" key="10">
    <source>
        <dbReference type="EMBL" id="MBJ7602446.1"/>
    </source>
</evidence>
<dbReference type="SUPFAM" id="SSF52540">
    <property type="entry name" value="P-loop containing nucleoside triphosphate hydrolases"/>
    <property type="match status" value="1"/>
</dbReference>
<dbReference type="GO" id="GO:0005524">
    <property type="term" value="F:ATP binding"/>
    <property type="evidence" value="ECO:0007669"/>
    <property type="project" value="UniProtKB-UniRule"/>
</dbReference>
<dbReference type="HAMAP" id="MF_02040">
    <property type="entry name" value="Mrp_NBP35"/>
    <property type="match status" value="1"/>
</dbReference>
<feature type="domain" description="MIP18 family-like" evidence="9">
    <location>
        <begin position="7"/>
        <end position="78"/>
    </location>
</feature>
<comment type="similarity">
    <text evidence="8">Belongs to the Mrp/NBP35 ATP-binding proteins family.</text>
</comment>
<gene>
    <name evidence="10" type="ORF">JF888_04525</name>
</gene>
<dbReference type="Pfam" id="PF10609">
    <property type="entry name" value="ParA"/>
    <property type="match status" value="1"/>
</dbReference>
<evidence type="ECO:0000256" key="8">
    <source>
        <dbReference type="HAMAP-Rule" id="MF_02040"/>
    </source>
</evidence>
<dbReference type="Pfam" id="PF01883">
    <property type="entry name" value="FeS_assembly_P"/>
    <property type="match status" value="1"/>
</dbReference>
<comment type="similarity">
    <text evidence="1">In the N-terminal section; belongs to the MIP18 family.</text>
</comment>
<dbReference type="AlphaFoldDB" id="A0A934KFH0"/>
<dbReference type="InterPro" id="IPR027417">
    <property type="entry name" value="P-loop_NTPase"/>
</dbReference>
<dbReference type="Gene3D" id="3.30.300.130">
    <property type="entry name" value="Fe-S cluster assembly (FSCA)"/>
    <property type="match status" value="1"/>
</dbReference>
<dbReference type="InterPro" id="IPR002744">
    <property type="entry name" value="MIP18-like"/>
</dbReference>
<dbReference type="InterPro" id="IPR034904">
    <property type="entry name" value="FSCA_dom_sf"/>
</dbReference>
<name>A0A934KFH0_9BACT</name>
<dbReference type="InterPro" id="IPR000808">
    <property type="entry name" value="Mrp-like_CS"/>
</dbReference>
<evidence type="ECO:0000256" key="3">
    <source>
        <dbReference type="ARBA" id="ARBA00022723"/>
    </source>
</evidence>
<dbReference type="PANTHER" id="PTHR42961:SF2">
    <property type="entry name" value="IRON-SULFUR PROTEIN NUBPL"/>
    <property type="match status" value="1"/>
</dbReference>
<dbReference type="Proteomes" id="UP000620075">
    <property type="component" value="Unassembled WGS sequence"/>
</dbReference>
<keyword evidence="3 8" id="KW-0479">Metal-binding</keyword>
<protein>
    <recommendedName>
        <fullName evidence="8">Iron-sulfur cluster carrier protein</fullName>
    </recommendedName>
</protein>
<comment type="subunit">
    <text evidence="8">Homodimer.</text>
</comment>
<evidence type="ECO:0000256" key="4">
    <source>
        <dbReference type="ARBA" id="ARBA00022741"/>
    </source>
</evidence>
<comment type="caution">
    <text evidence="10">The sequence shown here is derived from an EMBL/GenBank/DDBJ whole genome shotgun (WGS) entry which is preliminary data.</text>
</comment>
<evidence type="ECO:0000256" key="5">
    <source>
        <dbReference type="ARBA" id="ARBA00022840"/>
    </source>
</evidence>
<dbReference type="InterPro" id="IPR044304">
    <property type="entry name" value="NUBPL-like"/>
</dbReference>
<feature type="binding site" evidence="8">
    <location>
        <begin position="109"/>
        <end position="116"/>
    </location>
    <ligand>
        <name>ATP</name>
        <dbReference type="ChEBI" id="CHEBI:30616"/>
    </ligand>
</feature>
<evidence type="ECO:0000256" key="2">
    <source>
        <dbReference type="ARBA" id="ARBA00008205"/>
    </source>
</evidence>
<dbReference type="GO" id="GO:0140663">
    <property type="term" value="F:ATP-dependent FeS chaperone activity"/>
    <property type="evidence" value="ECO:0007669"/>
    <property type="project" value="InterPro"/>
</dbReference>
<comment type="function">
    <text evidence="8">Binds and transfers iron-sulfur (Fe-S) clusters to target apoproteins. Can hydrolyze ATP.</text>
</comment>
<dbReference type="SUPFAM" id="SSF117916">
    <property type="entry name" value="Fe-S cluster assembly (FSCA) domain-like"/>
    <property type="match status" value="1"/>
</dbReference>
<dbReference type="FunFam" id="3.40.50.300:FF:001278">
    <property type="entry name" value="Iron-sulfur cluster carrier protein"/>
    <property type="match status" value="1"/>
</dbReference>
<dbReference type="PROSITE" id="PS01215">
    <property type="entry name" value="MRP"/>
    <property type="match status" value="1"/>
</dbReference>
<keyword evidence="6 8" id="KW-0408">Iron</keyword>
<dbReference type="GO" id="GO:0046872">
    <property type="term" value="F:metal ion binding"/>
    <property type="evidence" value="ECO:0007669"/>
    <property type="project" value="UniProtKB-KW"/>
</dbReference>
<dbReference type="GO" id="GO:0016226">
    <property type="term" value="P:iron-sulfur cluster assembly"/>
    <property type="evidence" value="ECO:0007669"/>
    <property type="project" value="InterPro"/>
</dbReference>
<organism evidence="10 11">
    <name type="scientific">Candidatus Dormiibacter inghamiae</name>
    <dbReference type="NCBI Taxonomy" id="3127013"/>
    <lineage>
        <taxon>Bacteria</taxon>
        <taxon>Bacillati</taxon>
        <taxon>Candidatus Dormiibacterota</taxon>
        <taxon>Candidatus Dormibacteria</taxon>
        <taxon>Candidatus Dormibacterales</taxon>
        <taxon>Candidatus Dormibacteraceae</taxon>
        <taxon>Candidatus Dormiibacter</taxon>
    </lineage>
</organism>
<dbReference type="RefSeq" id="WP_338176960.1">
    <property type="nucleotide sequence ID" value="NZ_JAEKNQ010000019.1"/>
</dbReference>
<proteinExistence type="inferred from homology"/>
<dbReference type="GO" id="GO:0016887">
    <property type="term" value="F:ATP hydrolysis activity"/>
    <property type="evidence" value="ECO:0007669"/>
    <property type="project" value="UniProtKB-UniRule"/>
</dbReference>
<keyword evidence="5 8" id="KW-0067">ATP-binding</keyword>
<evidence type="ECO:0000259" key="9">
    <source>
        <dbReference type="Pfam" id="PF01883"/>
    </source>
</evidence>
<evidence type="ECO:0000313" key="11">
    <source>
        <dbReference type="Proteomes" id="UP000620075"/>
    </source>
</evidence>
<evidence type="ECO:0000256" key="6">
    <source>
        <dbReference type="ARBA" id="ARBA00023004"/>
    </source>
</evidence>
<dbReference type="Gene3D" id="3.40.50.300">
    <property type="entry name" value="P-loop containing nucleotide triphosphate hydrolases"/>
    <property type="match status" value="1"/>
</dbReference>
<accession>A0A934KFH0</accession>
<keyword evidence="4 8" id="KW-0547">Nucleotide-binding</keyword>
<reference evidence="10 11" key="1">
    <citation type="submission" date="2020-10" db="EMBL/GenBank/DDBJ databases">
        <title>Ca. Dormibacterota MAGs.</title>
        <authorList>
            <person name="Montgomery K."/>
        </authorList>
    </citation>
    <scope>NUCLEOTIDE SEQUENCE [LARGE SCALE GENOMIC DNA]</scope>
    <source>
        <strain evidence="10">SC8811_S16_3</strain>
    </source>
</reference>
<sequence length="368" mass="38858">MPIPSQQQVLSALATIIDPDLGRDVVTLGMIKDLRIQDSGRVDFVFELTTPACPVRDRFKTMAEERVGALPGVSGVGVKMTANVRSPVRDRQGQQLLPGVKQTIAVASGKGGVGKSTVAVNLAAALAKSGAAVGLLDADIYGPSVPGLTGALEQPQLVQVVGPDGEMQQKLKPLEAWGLKLMSMGVLAGSDKAMVWRGPMVSRAIEQFMSDVHWGQLDYLIIDLPPGTGDASLTVAQRVPLSGVAIVATPQDLALDIAVKALQMFRTLNVAPLGLIENMSWYVCPSCGHEHHPFGHGGAERAAERLSVPYLGSIPLDSQIREEADRGAPIVVAQPDSAGARAFSAMASQIAARTSVQSFRKLPVLNVR</sequence>
<dbReference type="InterPro" id="IPR033756">
    <property type="entry name" value="YlxH/NBP35"/>
</dbReference>
<dbReference type="InterPro" id="IPR019591">
    <property type="entry name" value="Mrp/NBP35_ATP-bd"/>
</dbReference>
<dbReference type="PANTHER" id="PTHR42961">
    <property type="entry name" value="IRON-SULFUR PROTEIN NUBPL"/>
    <property type="match status" value="1"/>
</dbReference>
<dbReference type="EMBL" id="JAEKNQ010000019">
    <property type="protein sequence ID" value="MBJ7602446.1"/>
    <property type="molecule type" value="Genomic_DNA"/>
</dbReference>